<dbReference type="PANTHER" id="PTHR14089">
    <property type="entry name" value="PRE-MRNA-SPLICING FACTOR RBM22"/>
    <property type="match status" value="1"/>
</dbReference>
<keyword evidence="3" id="KW-0507">mRNA processing</keyword>
<comment type="function">
    <text evidence="8">Involved in pre-mRNA splicing. Facilitates the cooperative formation of U2/U6 helix II in association with stem II in the spliceosome. Binds to RNA.</text>
</comment>
<evidence type="ECO:0000256" key="3">
    <source>
        <dbReference type="ARBA" id="ARBA00022664"/>
    </source>
</evidence>
<dbReference type="EMBL" id="LAEV01000101">
    <property type="protein sequence ID" value="KKA31053.1"/>
    <property type="molecule type" value="Genomic_DNA"/>
</dbReference>
<dbReference type="GO" id="GO:0071014">
    <property type="term" value="C:post-mRNA release spliceosomal complex"/>
    <property type="evidence" value="ECO:0007669"/>
    <property type="project" value="EnsemblFungi"/>
</dbReference>
<comment type="subcellular location">
    <subcellularLocation>
        <location evidence="1">Nucleus</location>
    </subcellularLocation>
</comment>
<keyword evidence="13" id="KW-1185">Reference proteome</keyword>
<dbReference type="OrthoDB" id="10259600at2759"/>
<dbReference type="PANTHER" id="PTHR14089:SF6">
    <property type="entry name" value="PRE-MRNA-SPLICING FACTOR RBM22"/>
    <property type="match status" value="1"/>
</dbReference>
<dbReference type="GO" id="GO:0036002">
    <property type="term" value="F:pre-mRNA binding"/>
    <property type="evidence" value="ECO:0007669"/>
    <property type="project" value="TreeGrafter"/>
</dbReference>
<reference evidence="12 13" key="1">
    <citation type="submission" date="2015-03" db="EMBL/GenBank/DDBJ databases">
        <authorList>
            <person name="Radwan O."/>
            <person name="Al-Naeli F.A."/>
            <person name="Rendon G.A."/>
            <person name="Fields C."/>
        </authorList>
    </citation>
    <scope>NUCLEOTIDE SEQUENCE [LARGE SCALE GENOMIC DNA]</scope>
    <source>
        <strain evidence="12">CR-DP1</strain>
    </source>
</reference>
<dbReference type="InterPro" id="IPR035979">
    <property type="entry name" value="RBD_domain_sf"/>
</dbReference>
<evidence type="ECO:0000256" key="5">
    <source>
        <dbReference type="ARBA" id="ARBA00022884"/>
    </source>
</evidence>
<dbReference type="GO" id="GO:0071007">
    <property type="term" value="C:U2-type catalytic step 2 spliceosome"/>
    <property type="evidence" value="ECO:0007669"/>
    <property type="project" value="TreeGrafter"/>
</dbReference>
<dbReference type="PROSITE" id="PS50102">
    <property type="entry name" value="RRM"/>
    <property type="match status" value="1"/>
</dbReference>
<sequence>MPPQIKQDLNRSGWETTDFPSVCENCLPENPYVKMLKEDYGAECKLCTRPFTIFSWSADRAQGRKKRTNICLTCARLKNCCQACMLDLSFGLPIVVRDAALKMVAPGPSSDINREYFAQNNERAIEEGQAGIEEYSKTDEKARELLRKLANSKPYFKSGRGSNYDSASQGSSGTPRGGNSAVGAGVGGPGPVRTRDSKAAAAVGVGPARKSGKLGSSQPPPGPNDWIPPADKKIMSLFVTGIEDDLPEYKIRDFFKVHGKIKSLVCSHMTHCAFINYETREAAEAAAAACRGKAVISGCPLRVRWGVPKAVGMMDKEKRAEMLRDGRRMAPRTSSGRGGSLVAGGSNGDGSKAIKAAPVVAPPPGADEPQYAALNGD</sequence>
<dbReference type="CDD" id="cd12265">
    <property type="entry name" value="RRM_SLT11"/>
    <property type="match status" value="1"/>
</dbReference>
<feature type="compositionally biased region" description="Gly residues" evidence="10">
    <location>
        <begin position="336"/>
        <end position="348"/>
    </location>
</feature>
<dbReference type="InterPro" id="IPR039171">
    <property type="entry name" value="Cwc2/Slt11"/>
</dbReference>
<keyword evidence="7" id="KW-0539">Nucleus</keyword>
<proteinExistence type="inferred from homology"/>
<dbReference type="Gene3D" id="3.30.70.330">
    <property type="match status" value="1"/>
</dbReference>
<dbReference type="GO" id="GO:0000974">
    <property type="term" value="C:Prp19 complex"/>
    <property type="evidence" value="ECO:0007669"/>
    <property type="project" value="EnsemblFungi"/>
</dbReference>
<comment type="caution">
    <text evidence="12">The sequence shown here is derived from an EMBL/GenBank/DDBJ whole genome shotgun (WGS) entry which is preliminary data.</text>
</comment>
<dbReference type="Pfam" id="PF00076">
    <property type="entry name" value="RRM_1"/>
    <property type="match status" value="1"/>
</dbReference>
<comment type="similarity">
    <text evidence="2">Belongs to the SLT11 family.</text>
</comment>
<evidence type="ECO:0000313" key="12">
    <source>
        <dbReference type="EMBL" id="KKA31053.1"/>
    </source>
</evidence>
<dbReference type="AlphaFoldDB" id="A0A0F4ZMH1"/>
<evidence type="ECO:0000256" key="2">
    <source>
        <dbReference type="ARBA" id="ARBA00007781"/>
    </source>
</evidence>
<dbReference type="GO" id="GO:0006397">
    <property type="term" value="P:mRNA processing"/>
    <property type="evidence" value="ECO:0007669"/>
    <property type="project" value="UniProtKB-KW"/>
</dbReference>
<keyword evidence="4" id="KW-0747">Spliceosome</keyword>
<gene>
    <name evidence="12" type="ORF">TD95_002552</name>
</gene>
<dbReference type="InterPro" id="IPR034356">
    <property type="entry name" value="Slt11_RRM"/>
</dbReference>
<protein>
    <recommendedName>
        <fullName evidence="11">RRM domain-containing protein</fullName>
    </recommendedName>
</protein>
<dbReference type="FunFam" id="3.30.70.330:FF:000396">
    <property type="entry name" value="Putative Pre-mRNA-splicing factor slt11"/>
    <property type="match status" value="1"/>
</dbReference>
<dbReference type="GO" id="GO:0071006">
    <property type="term" value="C:U2-type catalytic step 1 spliceosome"/>
    <property type="evidence" value="ECO:0007669"/>
    <property type="project" value="TreeGrafter"/>
</dbReference>
<evidence type="ECO:0000256" key="8">
    <source>
        <dbReference type="ARBA" id="ARBA00025609"/>
    </source>
</evidence>
<evidence type="ECO:0000256" key="7">
    <source>
        <dbReference type="ARBA" id="ARBA00023242"/>
    </source>
</evidence>
<feature type="region of interest" description="Disordered" evidence="10">
    <location>
        <begin position="324"/>
        <end position="377"/>
    </location>
</feature>
<evidence type="ECO:0000256" key="10">
    <source>
        <dbReference type="SAM" id="MobiDB-lite"/>
    </source>
</evidence>
<dbReference type="GO" id="GO:0008380">
    <property type="term" value="P:RNA splicing"/>
    <property type="evidence" value="ECO:0007669"/>
    <property type="project" value="UniProtKB-KW"/>
</dbReference>
<organism evidence="12 13">
    <name type="scientific">Thielaviopsis punctulata</name>
    <dbReference type="NCBI Taxonomy" id="72032"/>
    <lineage>
        <taxon>Eukaryota</taxon>
        <taxon>Fungi</taxon>
        <taxon>Dikarya</taxon>
        <taxon>Ascomycota</taxon>
        <taxon>Pezizomycotina</taxon>
        <taxon>Sordariomycetes</taxon>
        <taxon>Hypocreomycetidae</taxon>
        <taxon>Microascales</taxon>
        <taxon>Ceratocystidaceae</taxon>
        <taxon>Thielaviopsis</taxon>
    </lineage>
</organism>
<keyword evidence="6" id="KW-0508">mRNA splicing</keyword>
<dbReference type="SUPFAM" id="SSF54928">
    <property type="entry name" value="RNA-binding domain, RBD"/>
    <property type="match status" value="1"/>
</dbReference>
<evidence type="ECO:0000256" key="9">
    <source>
        <dbReference type="PROSITE-ProRule" id="PRU00176"/>
    </source>
</evidence>
<dbReference type="GO" id="GO:0017070">
    <property type="term" value="F:U6 snRNA binding"/>
    <property type="evidence" value="ECO:0007669"/>
    <property type="project" value="TreeGrafter"/>
</dbReference>
<dbReference type="InterPro" id="IPR012677">
    <property type="entry name" value="Nucleotide-bd_a/b_plait_sf"/>
</dbReference>
<evidence type="ECO:0000256" key="4">
    <source>
        <dbReference type="ARBA" id="ARBA00022728"/>
    </source>
</evidence>
<dbReference type="InterPro" id="IPR048995">
    <property type="entry name" value="STL11/RBM22-like_N"/>
</dbReference>
<accession>A0A0F4ZMH1</accession>
<evidence type="ECO:0000256" key="1">
    <source>
        <dbReference type="ARBA" id="ARBA00004123"/>
    </source>
</evidence>
<evidence type="ECO:0000313" key="13">
    <source>
        <dbReference type="Proteomes" id="UP000033483"/>
    </source>
</evidence>
<keyword evidence="5 9" id="KW-0694">RNA-binding</keyword>
<evidence type="ECO:0000256" key="6">
    <source>
        <dbReference type="ARBA" id="ARBA00023187"/>
    </source>
</evidence>
<evidence type="ECO:0000259" key="11">
    <source>
        <dbReference type="PROSITE" id="PS50102"/>
    </source>
</evidence>
<dbReference type="Pfam" id="PF21369">
    <property type="entry name" value="STL11_N"/>
    <property type="match status" value="1"/>
</dbReference>
<feature type="domain" description="RRM" evidence="11">
    <location>
        <begin position="235"/>
        <end position="308"/>
    </location>
</feature>
<dbReference type="InterPro" id="IPR000504">
    <property type="entry name" value="RRM_dom"/>
</dbReference>
<dbReference type="Proteomes" id="UP000033483">
    <property type="component" value="Unassembled WGS sequence"/>
</dbReference>
<dbReference type="SMART" id="SM00360">
    <property type="entry name" value="RRM"/>
    <property type="match status" value="1"/>
</dbReference>
<feature type="compositionally biased region" description="Polar residues" evidence="10">
    <location>
        <begin position="160"/>
        <end position="174"/>
    </location>
</feature>
<name>A0A0F4ZMH1_9PEZI</name>
<feature type="region of interest" description="Disordered" evidence="10">
    <location>
        <begin position="160"/>
        <end position="228"/>
    </location>
</feature>